<accession>M0DFU7</accession>
<dbReference type="SMART" id="SM00710">
    <property type="entry name" value="PbH1"/>
    <property type="match status" value="5"/>
</dbReference>
<reference evidence="2 3" key="1">
    <citation type="journal article" date="2014" name="PLoS Genet.">
        <title>Phylogenetically driven sequencing of extremely halophilic archaea reveals strategies for static and dynamic osmo-response.</title>
        <authorList>
            <person name="Becker E.A."/>
            <person name="Seitzer P.M."/>
            <person name="Tritt A."/>
            <person name="Larsen D."/>
            <person name="Krusor M."/>
            <person name="Yao A.I."/>
            <person name="Wu D."/>
            <person name="Madern D."/>
            <person name="Eisen J.A."/>
            <person name="Darling A.E."/>
            <person name="Facciotti M.T."/>
        </authorList>
    </citation>
    <scope>NUCLEOTIDE SEQUENCE [LARGE SCALE GENOMIC DNA]</scope>
    <source>
        <strain evidence="2 3">DSM 14210</strain>
    </source>
</reference>
<feature type="compositionally biased region" description="Polar residues" evidence="1">
    <location>
        <begin position="1"/>
        <end position="11"/>
    </location>
</feature>
<dbReference type="AlphaFoldDB" id="M0DFU7"/>
<proteinExistence type="predicted"/>
<evidence type="ECO:0000256" key="1">
    <source>
        <dbReference type="SAM" id="MobiDB-lite"/>
    </source>
</evidence>
<comment type="caution">
    <text evidence="2">The sequence shown here is derived from an EMBL/GenBank/DDBJ whole genome shotgun (WGS) entry which is preliminary data.</text>
</comment>
<dbReference type="InterPro" id="IPR012334">
    <property type="entry name" value="Pectin_lyas_fold"/>
</dbReference>
<organism evidence="2 3">
    <name type="scientific">Halorubrum tebenquichense DSM 14210</name>
    <dbReference type="NCBI Taxonomy" id="1227485"/>
    <lineage>
        <taxon>Archaea</taxon>
        <taxon>Methanobacteriati</taxon>
        <taxon>Methanobacteriota</taxon>
        <taxon>Stenosarchaea group</taxon>
        <taxon>Halobacteria</taxon>
        <taxon>Halobacteriales</taxon>
        <taxon>Haloferacaceae</taxon>
        <taxon>Halorubrum</taxon>
    </lineage>
</organism>
<protein>
    <submittedName>
        <fullName evidence="2">Uncharacterized protein</fullName>
    </submittedName>
</protein>
<feature type="region of interest" description="Disordered" evidence="1">
    <location>
        <begin position="40"/>
        <end position="65"/>
    </location>
</feature>
<dbReference type="Gene3D" id="2.160.20.10">
    <property type="entry name" value="Single-stranded right-handed beta-helix, Pectin lyase-like"/>
    <property type="match status" value="1"/>
</dbReference>
<keyword evidence="3" id="KW-1185">Reference proteome</keyword>
<dbReference type="InterPro" id="IPR006626">
    <property type="entry name" value="PbH1"/>
</dbReference>
<dbReference type="RefSeq" id="WP_006630514.1">
    <property type="nucleotide sequence ID" value="NZ_AOJD01000076.1"/>
</dbReference>
<evidence type="ECO:0000313" key="3">
    <source>
        <dbReference type="Proteomes" id="UP000011523"/>
    </source>
</evidence>
<dbReference type="OrthoDB" id="220735at2157"/>
<dbReference type="Proteomes" id="UP000011523">
    <property type="component" value="Unassembled WGS sequence"/>
</dbReference>
<sequence length="445" mass="46821">MDTDNARSTAATPVGASSRRSFVGGVGAATGLGSVFERLASHHGGAGDGPGSDAPGNGGPAPSGATYHVYRSNGKYRVASGGKGGVEFTVTADRNAEEAFQYAFDEVPEDGGTVVADADEFRFGGPAEMGDGTLLTGGSGTRFVASATGSRVGFTERELDVGHDLLRVRGDNAAVTGIEFDAAGTRLDNHAVQAEDCDGLVIADNRTVNGFQMALSFTDCENVVVRDNEVIDPNWYGITTRGARDDLDLRRSRDVLIRGNRVTDVTFNNIAPYSAANFGVVGNVCYRGGHSLIACSPAQQGTIVGNVCRDLELEPIAADPGGEAGLEIEYKETHLSDDVAGTADETSFDVTVANNHVENCGVGFISRTVPVDEDDEDEYRRTKRPYSFTVTGNAINDCDTGVLVRSGADGVVATNTLRANDTQIDVRESPFAENVRTDLNVTRDA</sequence>
<feature type="compositionally biased region" description="Gly residues" evidence="1">
    <location>
        <begin position="44"/>
        <end position="61"/>
    </location>
</feature>
<dbReference type="SUPFAM" id="SSF51126">
    <property type="entry name" value="Pectin lyase-like"/>
    <property type="match status" value="1"/>
</dbReference>
<dbReference type="EMBL" id="AOJD01000076">
    <property type="protein sequence ID" value="ELZ33592.1"/>
    <property type="molecule type" value="Genomic_DNA"/>
</dbReference>
<dbReference type="PATRIC" id="fig|1227485.3.peg.2827"/>
<name>M0DFU7_9EURY</name>
<evidence type="ECO:0000313" key="2">
    <source>
        <dbReference type="EMBL" id="ELZ33592.1"/>
    </source>
</evidence>
<dbReference type="InterPro" id="IPR011050">
    <property type="entry name" value="Pectin_lyase_fold/virulence"/>
</dbReference>
<feature type="region of interest" description="Disordered" evidence="1">
    <location>
        <begin position="1"/>
        <end position="22"/>
    </location>
</feature>
<gene>
    <name evidence="2" type="ORF">C472_14366</name>
</gene>